<evidence type="ECO:0000313" key="2">
    <source>
        <dbReference type="Proteomes" id="UP001207294"/>
    </source>
</evidence>
<reference evidence="1 2" key="1">
    <citation type="submission" date="2022-10" db="EMBL/GenBank/DDBJ databases">
        <title>Characterization of Pseudomonas capsici strains from pepper and tomato in Georgia.</title>
        <authorList>
            <person name="Zhao M."/>
            <person name="Dutta B."/>
        </authorList>
    </citation>
    <scope>NUCLEOTIDE SEQUENCE [LARGE SCALE GENOMIC DNA]</scope>
    <source>
        <strain evidence="1 2">Pc20-5</strain>
    </source>
</reference>
<dbReference type="RefSeq" id="WP_206401546.1">
    <property type="nucleotide sequence ID" value="NZ_JAFGZD010000004.1"/>
</dbReference>
<keyword evidence="2" id="KW-1185">Reference proteome</keyword>
<accession>A0ABT3BV84</accession>
<dbReference type="GeneID" id="93560713"/>
<organism evidence="1 2">
    <name type="scientific">Pseudomonas capsici</name>
    <dbReference type="NCBI Taxonomy" id="2810614"/>
    <lineage>
        <taxon>Bacteria</taxon>
        <taxon>Pseudomonadati</taxon>
        <taxon>Pseudomonadota</taxon>
        <taxon>Gammaproteobacteria</taxon>
        <taxon>Pseudomonadales</taxon>
        <taxon>Pseudomonadaceae</taxon>
        <taxon>Pseudomonas</taxon>
    </lineage>
</organism>
<gene>
    <name evidence="1" type="ORF">OH718_09050</name>
</gene>
<name>A0ABT3BV84_9PSED</name>
<dbReference type="Proteomes" id="UP001207294">
    <property type="component" value="Unassembled WGS sequence"/>
</dbReference>
<protein>
    <submittedName>
        <fullName evidence="1">Uncharacterized protein</fullName>
    </submittedName>
</protein>
<comment type="caution">
    <text evidence="1">The sequence shown here is derived from an EMBL/GenBank/DDBJ whole genome shotgun (WGS) entry which is preliminary data.</text>
</comment>
<sequence length="64" mass="7273">MLAAYRFYNESLEVRTRTLRGWISGAFFRKPKKHPQVLETTGAGRLRVMAPGFLLRAFVAAAVF</sequence>
<evidence type="ECO:0000313" key="1">
    <source>
        <dbReference type="EMBL" id="MCV4376740.1"/>
    </source>
</evidence>
<proteinExistence type="predicted"/>
<dbReference type="EMBL" id="JAOXML010000005">
    <property type="protein sequence ID" value="MCV4376740.1"/>
    <property type="molecule type" value="Genomic_DNA"/>
</dbReference>